<evidence type="ECO:0000313" key="3">
    <source>
        <dbReference type="Proteomes" id="UP001652445"/>
    </source>
</evidence>
<keyword evidence="3" id="KW-1185">Reference proteome</keyword>
<dbReference type="InterPro" id="IPR026881">
    <property type="entry name" value="WYL_dom"/>
</dbReference>
<dbReference type="Pfam" id="PF13280">
    <property type="entry name" value="WYL"/>
    <property type="match status" value="1"/>
</dbReference>
<dbReference type="EMBL" id="JAOQIO010000084">
    <property type="protein sequence ID" value="MCU6794705.1"/>
    <property type="molecule type" value="Genomic_DNA"/>
</dbReference>
<dbReference type="PANTHER" id="PTHR34580:SF3">
    <property type="entry name" value="PROTEIN PAFB"/>
    <property type="match status" value="1"/>
</dbReference>
<protein>
    <submittedName>
        <fullName evidence="2">WYL domain-containing protein</fullName>
    </submittedName>
</protein>
<feature type="domain" description="WYL" evidence="1">
    <location>
        <begin position="22"/>
        <end position="87"/>
    </location>
</feature>
<evidence type="ECO:0000259" key="1">
    <source>
        <dbReference type="Pfam" id="PF13280"/>
    </source>
</evidence>
<reference evidence="2 3" key="1">
    <citation type="submission" date="2022-09" db="EMBL/GenBank/DDBJ databases">
        <authorList>
            <person name="Han X.L."/>
            <person name="Wang Q."/>
            <person name="Lu T."/>
        </authorList>
    </citation>
    <scope>NUCLEOTIDE SEQUENCE [LARGE SCALE GENOMIC DNA]</scope>
    <source>
        <strain evidence="2 3">WQ 127069</strain>
    </source>
</reference>
<accession>A0ABT2UJ89</accession>
<dbReference type="Proteomes" id="UP001652445">
    <property type="component" value="Unassembled WGS sequence"/>
</dbReference>
<proteinExistence type="predicted"/>
<comment type="caution">
    <text evidence="2">The sequence shown here is derived from an EMBL/GenBank/DDBJ whole genome shotgun (WGS) entry which is preliminary data.</text>
</comment>
<dbReference type="PANTHER" id="PTHR34580">
    <property type="match status" value="1"/>
</dbReference>
<gene>
    <name evidence="2" type="ORF">OB236_21575</name>
</gene>
<evidence type="ECO:0000313" key="2">
    <source>
        <dbReference type="EMBL" id="MCU6794705.1"/>
    </source>
</evidence>
<sequence length="99" mass="11578">MITRHENGFDVIASISDPALKPVLQELEVSVAHEYRLLMDYRTGNNTSSQSRQLDPYGLVYWLGKWYIVGYCHLRTEVRCFRVDRIQISTRTTAVFKRP</sequence>
<organism evidence="2 3">
    <name type="scientific">Paenibacillus baimaensis</name>
    <dbReference type="NCBI Taxonomy" id="2982185"/>
    <lineage>
        <taxon>Bacteria</taxon>
        <taxon>Bacillati</taxon>
        <taxon>Bacillota</taxon>
        <taxon>Bacilli</taxon>
        <taxon>Bacillales</taxon>
        <taxon>Paenibacillaceae</taxon>
        <taxon>Paenibacillus</taxon>
    </lineage>
</organism>
<dbReference type="PROSITE" id="PS52050">
    <property type="entry name" value="WYL"/>
    <property type="match status" value="1"/>
</dbReference>
<dbReference type="InterPro" id="IPR051534">
    <property type="entry name" value="CBASS_pafABC_assoc_protein"/>
</dbReference>
<name>A0ABT2UJ89_9BACL</name>
<dbReference type="RefSeq" id="WP_262685811.1">
    <property type="nucleotide sequence ID" value="NZ_JAOQIO010000084.1"/>
</dbReference>